<gene>
    <name evidence="2" type="ORF">DMAD_05949</name>
</gene>
<evidence type="ECO:0000313" key="2">
    <source>
        <dbReference type="EMBL" id="BFF97563.1"/>
    </source>
</evidence>
<dbReference type="Proteomes" id="UP001500889">
    <property type="component" value="Chromosome J"/>
</dbReference>
<dbReference type="AlphaFoldDB" id="A0AAU9FPT0"/>
<accession>A0AAU9FPT0</accession>
<reference evidence="2 3" key="1">
    <citation type="submission" date="2024-02" db="EMBL/GenBank/DDBJ databases">
        <title>A chromosome-level genome assembly of Drosophila madeirensis, a fruit fly species endemic to Madeira island.</title>
        <authorList>
            <person name="Tomihara K."/>
            <person name="Llopart A."/>
            <person name="Yamamoto D."/>
        </authorList>
    </citation>
    <scope>NUCLEOTIDE SEQUENCE [LARGE SCALE GENOMIC DNA]</scope>
    <source>
        <strain evidence="2 3">RF1</strain>
    </source>
</reference>
<evidence type="ECO:0000313" key="3">
    <source>
        <dbReference type="Proteomes" id="UP001500889"/>
    </source>
</evidence>
<evidence type="ECO:0000256" key="1">
    <source>
        <dbReference type="SAM" id="MobiDB-lite"/>
    </source>
</evidence>
<feature type="region of interest" description="Disordered" evidence="1">
    <location>
        <begin position="1"/>
        <end position="23"/>
    </location>
</feature>
<sequence>MARSSDDSSDDENEENLSENRQILNSIDSFEELYKTYRPKDANIGPVPSCSYLNKSEDKSNTLSRPFSNYRIASGQGSGQHQGTVMDHQGYSFSEYPICRNSSRAQIENDAYMPHTSASECCYWSADAGGQSQAALPESGSRSEDTIVNHPGVCATSTATVGESQSPISTQCCPMGSCCFCRMPEQGMPRAQELPSSGPMTYAPFPFMPMFCPGNGGPATNSGMYARPATNGGMYAMPNGKPAPNGGMYAMQTSTSANGMYAAAMGMDQSSLGGQRGLAGQAVNTSQSNAEINNSCGTSSTSGYTQSTASMGSYPGMPGAYQPSMAGCGSQTDQNSQGLEAAAAYEYVQKYNQNIQQYLATAQQNVQQSLAQAQHATPQVFNNLQPSMGAQPYFPGIQDGFSSSMGPQQYLPQAMSMSMPSMNPTAVFGMNTASSSAYYASTGGAINDTLQTQTVYSSDYKPIAAQGNNFNHFPNGMDIGLSPDSCSGLCAAGTGNGAGAGPGAFVPPEMCSQLYGMSMNMGHQSFPLNQMNYASYPCEMQMPGTTGTGGAYDSTFINSKSM</sequence>
<keyword evidence="3" id="KW-1185">Reference proteome</keyword>
<proteinExistence type="predicted"/>
<name>A0AAU9FPT0_DROMD</name>
<organism evidence="2 3">
    <name type="scientific">Drosophila madeirensis</name>
    <name type="common">Fruit fly</name>
    <dbReference type="NCBI Taxonomy" id="30013"/>
    <lineage>
        <taxon>Eukaryota</taxon>
        <taxon>Metazoa</taxon>
        <taxon>Ecdysozoa</taxon>
        <taxon>Arthropoda</taxon>
        <taxon>Hexapoda</taxon>
        <taxon>Insecta</taxon>
        <taxon>Pterygota</taxon>
        <taxon>Neoptera</taxon>
        <taxon>Endopterygota</taxon>
        <taxon>Diptera</taxon>
        <taxon>Brachycera</taxon>
        <taxon>Muscomorpha</taxon>
        <taxon>Ephydroidea</taxon>
        <taxon>Drosophilidae</taxon>
        <taxon>Drosophila</taxon>
        <taxon>Sophophora</taxon>
    </lineage>
</organism>
<feature type="compositionally biased region" description="Acidic residues" evidence="1">
    <location>
        <begin position="7"/>
        <end position="17"/>
    </location>
</feature>
<protein>
    <submittedName>
        <fullName evidence="2">Uncharacterized protein</fullName>
    </submittedName>
</protein>
<dbReference type="EMBL" id="AP029265">
    <property type="protein sequence ID" value="BFF97563.1"/>
    <property type="molecule type" value="Genomic_DNA"/>
</dbReference>